<evidence type="ECO:0000256" key="4">
    <source>
        <dbReference type="ARBA" id="ARBA00023163"/>
    </source>
</evidence>
<dbReference type="GO" id="GO:0000978">
    <property type="term" value="F:RNA polymerase II cis-regulatory region sequence-specific DNA binding"/>
    <property type="evidence" value="ECO:0007669"/>
    <property type="project" value="InterPro"/>
</dbReference>
<feature type="compositionally biased region" description="Acidic residues" evidence="6">
    <location>
        <begin position="36"/>
        <end position="47"/>
    </location>
</feature>
<evidence type="ECO:0000256" key="2">
    <source>
        <dbReference type="ARBA" id="ARBA00023015"/>
    </source>
</evidence>
<evidence type="ECO:0000256" key="3">
    <source>
        <dbReference type="ARBA" id="ARBA00023125"/>
    </source>
</evidence>
<keyword evidence="9" id="KW-1185">Reference proteome</keyword>
<evidence type="ECO:0000313" key="9">
    <source>
        <dbReference type="Proteomes" id="UP000232323"/>
    </source>
</evidence>
<feature type="domain" description="E2F/DP family winged-helix DNA-binding" evidence="7">
    <location>
        <begin position="80"/>
        <end position="145"/>
    </location>
</feature>
<dbReference type="CDD" id="cd14660">
    <property type="entry name" value="E2F_DD"/>
    <property type="match status" value="1"/>
</dbReference>
<keyword evidence="2 5" id="KW-0805">Transcription regulation</keyword>
<dbReference type="Pfam" id="PF16421">
    <property type="entry name" value="E2F_CC-MB"/>
    <property type="match status" value="1"/>
</dbReference>
<comment type="subcellular location">
    <subcellularLocation>
        <location evidence="5">Nucleus</location>
    </subcellularLocation>
</comment>
<dbReference type="AlphaFoldDB" id="A0A250WRK1"/>
<dbReference type="Proteomes" id="UP000232323">
    <property type="component" value="Unassembled WGS sequence"/>
</dbReference>
<sequence length="450" mass="48941">MLKMSVPRLKSASSFEEDDSNQEEQERTSFGMDPMLEQDWDLGDDGVVETPSRKRKDVGRIDMQRSRSTNSPNSQASGSRHDSSLGLLTKNFLTLFEESTDNSVDLNKAADILKVKKRRLYDITNVLEGVGLFSKKSKNVIQWVNTEAEQVDQSDGHEKKAAEKDILELQELERALDSHLSSINSALEAVCNQPANKEHLYVTDTLIRALPAFSNDTVFALRAPAGTTIELAQPQFGLHVKSCNGPVEVFLVHHAEDATQQQEGPVQHQQATHSQEQHLLAACSPASQAVTPVGMPMGGISGGLPPPSALDTRNSLSYQYRSATLGPHSAGLRRQNSCSAAPALGHAQQQLLMQQYHLLSPNTALAAAALRHEPLPSPVFKMELSFAAAAGSPLNVAGTMYNAFNSAYGEIDVSAWPTQHGGCLPLSDLYREDVMESMHAMPAGRLLHAS</sequence>
<gene>
    <name evidence="8" type="ORF">CEUSTIGMA_g873.t1</name>
</gene>
<organism evidence="8 9">
    <name type="scientific">Chlamydomonas eustigma</name>
    <dbReference type="NCBI Taxonomy" id="1157962"/>
    <lineage>
        <taxon>Eukaryota</taxon>
        <taxon>Viridiplantae</taxon>
        <taxon>Chlorophyta</taxon>
        <taxon>core chlorophytes</taxon>
        <taxon>Chlorophyceae</taxon>
        <taxon>CS clade</taxon>
        <taxon>Chlamydomonadales</taxon>
        <taxon>Chlamydomonadaceae</taxon>
        <taxon>Chlamydomonas</taxon>
    </lineage>
</organism>
<evidence type="ECO:0000259" key="7">
    <source>
        <dbReference type="SMART" id="SM01372"/>
    </source>
</evidence>
<name>A0A250WRK1_9CHLO</name>
<dbReference type="GO" id="GO:0046983">
    <property type="term" value="F:protein dimerization activity"/>
    <property type="evidence" value="ECO:0007669"/>
    <property type="project" value="InterPro"/>
</dbReference>
<dbReference type="SMART" id="SM01372">
    <property type="entry name" value="E2F_TDP"/>
    <property type="match status" value="1"/>
</dbReference>
<dbReference type="InterPro" id="IPR003316">
    <property type="entry name" value="E2F_WHTH_DNA-bd_dom"/>
</dbReference>
<dbReference type="SUPFAM" id="SSF46785">
    <property type="entry name" value="Winged helix' DNA-binding domain"/>
    <property type="match status" value="1"/>
</dbReference>
<evidence type="ECO:0000256" key="6">
    <source>
        <dbReference type="SAM" id="MobiDB-lite"/>
    </source>
</evidence>
<dbReference type="GO" id="GO:0090575">
    <property type="term" value="C:RNA polymerase II transcription regulator complex"/>
    <property type="evidence" value="ECO:0007669"/>
    <property type="project" value="TreeGrafter"/>
</dbReference>
<dbReference type="Gene3D" id="6.10.250.540">
    <property type="match status" value="1"/>
</dbReference>
<feature type="compositionally biased region" description="Polar residues" evidence="6">
    <location>
        <begin position="66"/>
        <end position="78"/>
    </location>
</feature>
<dbReference type="PANTHER" id="PTHR12081:SF18">
    <property type="entry name" value="TRANSCRIPTION FACTOR E2F2-RELATED"/>
    <property type="match status" value="1"/>
</dbReference>
<keyword evidence="3 5" id="KW-0238">DNA-binding</keyword>
<dbReference type="GO" id="GO:0000981">
    <property type="term" value="F:DNA-binding transcription factor activity, RNA polymerase II-specific"/>
    <property type="evidence" value="ECO:0007669"/>
    <property type="project" value="TreeGrafter"/>
</dbReference>
<keyword evidence="4 5" id="KW-0804">Transcription</keyword>
<evidence type="ECO:0000313" key="8">
    <source>
        <dbReference type="EMBL" id="GAX73421.1"/>
    </source>
</evidence>
<dbReference type="InterPro" id="IPR036390">
    <property type="entry name" value="WH_DNA-bd_sf"/>
</dbReference>
<dbReference type="Pfam" id="PF02319">
    <property type="entry name" value="WHD_E2F_TDP"/>
    <property type="match status" value="1"/>
</dbReference>
<feature type="region of interest" description="Disordered" evidence="6">
    <location>
        <begin position="1"/>
        <end position="83"/>
    </location>
</feature>
<dbReference type="PANTHER" id="PTHR12081">
    <property type="entry name" value="TRANSCRIPTION FACTOR E2F"/>
    <property type="match status" value="1"/>
</dbReference>
<dbReference type="InterPro" id="IPR032198">
    <property type="entry name" value="E2F_CC-MB"/>
</dbReference>
<evidence type="ECO:0000256" key="5">
    <source>
        <dbReference type="RuleBase" id="RU003796"/>
    </source>
</evidence>
<dbReference type="EMBL" id="BEGY01000003">
    <property type="protein sequence ID" value="GAX73421.1"/>
    <property type="molecule type" value="Genomic_DNA"/>
</dbReference>
<dbReference type="InterPro" id="IPR037241">
    <property type="entry name" value="E2F-DP_heterodim"/>
</dbReference>
<accession>A0A250WRK1</accession>
<dbReference type="OrthoDB" id="1743261at2759"/>
<keyword evidence="5" id="KW-0539">Nucleus</keyword>
<reference evidence="8 9" key="1">
    <citation type="submission" date="2017-08" db="EMBL/GenBank/DDBJ databases">
        <title>Acidophilic green algal genome provides insights into adaptation to an acidic environment.</title>
        <authorList>
            <person name="Hirooka S."/>
            <person name="Hirose Y."/>
            <person name="Kanesaki Y."/>
            <person name="Higuchi S."/>
            <person name="Fujiwara T."/>
            <person name="Onuma R."/>
            <person name="Era A."/>
            <person name="Ohbayashi R."/>
            <person name="Uzuka A."/>
            <person name="Nozaki H."/>
            <person name="Yoshikawa H."/>
            <person name="Miyagishima S.Y."/>
        </authorList>
    </citation>
    <scope>NUCLEOTIDE SEQUENCE [LARGE SCALE GENOMIC DNA]</scope>
    <source>
        <strain evidence="8 9">NIES-2499</strain>
    </source>
</reference>
<comment type="similarity">
    <text evidence="1 5">Belongs to the E2F/DP family.</text>
</comment>
<comment type="caution">
    <text evidence="8">The sequence shown here is derived from an EMBL/GenBank/DDBJ whole genome shotgun (WGS) entry which is preliminary data.</text>
</comment>
<protein>
    <recommendedName>
        <fullName evidence="7">E2F/DP family winged-helix DNA-binding domain-containing protein</fullName>
    </recommendedName>
</protein>
<evidence type="ECO:0000256" key="1">
    <source>
        <dbReference type="ARBA" id="ARBA00010940"/>
    </source>
</evidence>
<dbReference type="InterPro" id="IPR036388">
    <property type="entry name" value="WH-like_DNA-bd_sf"/>
</dbReference>
<dbReference type="Gene3D" id="1.10.10.10">
    <property type="entry name" value="Winged helix-like DNA-binding domain superfamily/Winged helix DNA-binding domain"/>
    <property type="match status" value="1"/>
</dbReference>
<dbReference type="SUPFAM" id="SSF144074">
    <property type="entry name" value="E2F-DP heterodimerization region"/>
    <property type="match status" value="1"/>
</dbReference>
<dbReference type="STRING" id="1157962.A0A250WRK1"/>
<dbReference type="FunFam" id="1.10.10.10:FF:000008">
    <property type="entry name" value="E2F transcription factor 1"/>
    <property type="match status" value="1"/>
</dbReference>
<proteinExistence type="inferred from homology"/>
<dbReference type="InterPro" id="IPR015633">
    <property type="entry name" value="E2F"/>
</dbReference>